<dbReference type="Pfam" id="PF19040">
    <property type="entry name" value="SGNH"/>
    <property type="match status" value="1"/>
</dbReference>
<keyword evidence="1" id="KW-1133">Transmembrane helix</keyword>
<feature type="transmembrane region" description="Helical" evidence="1">
    <location>
        <begin position="12"/>
        <end position="27"/>
    </location>
</feature>
<organism evidence="4 5">
    <name type="scientific">Bradyrhizobium erythrophlei</name>
    <dbReference type="NCBI Taxonomy" id="1437360"/>
    <lineage>
        <taxon>Bacteria</taxon>
        <taxon>Pseudomonadati</taxon>
        <taxon>Pseudomonadota</taxon>
        <taxon>Alphaproteobacteria</taxon>
        <taxon>Hyphomicrobiales</taxon>
        <taxon>Nitrobacteraceae</taxon>
        <taxon>Bradyrhizobium</taxon>
    </lineage>
</organism>
<feature type="domain" description="Acyltransferase 3" evidence="2">
    <location>
        <begin position="10"/>
        <end position="333"/>
    </location>
</feature>
<dbReference type="EMBL" id="LT670849">
    <property type="protein sequence ID" value="SHN82290.1"/>
    <property type="molecule type" value="Genomic_DNA"/>
</dbReference>
<feature type="transmembrane region" description="Helical" evidence="1">
    <location>
        <begin position="254"/>
        <end position="275"/>
    </location>
</feature>
<keyword evidence="5" id="KW-1185">Reference proteome</keyword>
<name>A0A1M7UHA3_9BRAD</name>
<sequence length="637" mass="70891">MGQMPVYREDIDWLRGIAVLAVVAFHFEVPGIWAGYVGVDIFFVISGYLITRLIVSEFAAENFLLAAFYERRIRRLLPALYAMVALTIIPAFIYLLPSERNEFFRSIVATILFCSNIFFWLQSGYFDYVSIDKPLLHTWSLAVEEQFYLVYPLLLWALSRVSKKRAVLLYWLTALTLVSFSANVWLMRGDNAAAAFYMAPPRAWEFLIGALLAFDVFPPNSVKVRALARGGAIILFAIAILGLRKESPYPGFNALLPCSGAVLFIWGGIGTGAVARCSFSPMQALGFFGKISYSLYLWHWPVFTLARFAKMNLVLDSVEKTALFLLTSVISYCSWKFLEQPFRRRAVAKTRQQMFLFTGIGSALVLAVCVITLVKGNVSESSDFVSARLNSFNEYDYKRLYNLGTCFGPTNAKFADACLRLDPSKTNVLLWGDSFAAHYVPGFKAVIDPTAANLMQATQPGCMPTLSVGGDSACSRFASEMRMFLEDHHPELVIISADWLEYSRRGFSSLTDDLKQSAANIEASGTRVIVLGPAVQFSSRLPAALLRAHFRGIEIHSADLLLSEIFELDRKMSAALSDSKGLSFLSVLDLVCPRRQCPLTVDDGVPLSFDHAHLTAEGSAYVINRLTPELILNNGKD</sequence>
<proteinExistence type="predicted"/>
<feature type="transmembrane region" description="Helical" evidence="1">
    <location>
        <begin position="321"/>
        <end position="338"/>
    </location>
</feature>
<evidence type="ECO:0000259" key="3">
    <source>
        <dbReference type="Pfam" id="PF19040"/>
    </source>
</evidence>
<feature type="transmembrane region" description="Helical" evidence="1">
    <location>
        <begin position="103"/>
        <end position="121"/>
    </location>
</feature>
<keyword evidence="4" id="KW-0012">Acyltransferase</keyword>
<dbReference type="GO" id="GO:0016747">
    <property type="term" value="F:acyltransferase activity, transferring groups other than amino-acyl groups"/>
    <property type="evidence" value="ECO:0007669"/>
    <property type="project" value="InterPro"/>
</dbReference>
<feature type="transmembrane region" description="Helical" evidence="1">
    <location>
        <begin position="76"/>
        <end position="97"/>
    </location>
</feature>
<dbReference type="Proteomes" id="UP000184096">
    <property type="component" value="Chromosome I"/>
</dbReference>
<gene>
    <name evidence="4" type="ORF">SAMN05444170_5067</name>
</gene>
<dbReference type="InterPro" id="IPR050879">
    <property type="entry name" value="Acyltransferase_3"/>
</dbReference>
<keyword evidence="1" id="KW-0812">Transmembrane</keyword>
<dbReference type="SUPFAM" id="SSF52266">
    <property type="entry name" value="SGNH hydrolase"/>
    <property type="match status" value="1"/>
</dbReference>
<dbReference type="AlphaFoldDB" id="A0A1M7UHA3"/>
<dbReference type="PANTHER" id="PTHR23028:SF53">
    <property type="entry name" value="ACYL_TRANSF_3 DOMAIN-CONTAINING PROTEIN"/>
    <property type="match status" value="1"/>
</dbReference>
<dbReference type="InterPro" id="IPR043968">
    <property type="entry name" value="SGNH"/>
</dbReference>
<accession>A0A1M7UHA3</accession>
<reference evidence="5" key="1">
    <citation type="submission" date="2016-11" db="EMBL/GenBank/DDBJ databases">
        <authorList>
            <person name="Varghese N."/>
            <person name="Submissions S."/>
        </authorList>
    </citation>
    <scope>NUCLEOTIDE SEQUENCE [LARGE SCALE GENOMIC DNA]</scope>
    <source>
        <strain evidence="5">GAS401</strain>
    </source>
</reference>
<evidence type="ECO:0000259" key="2">
    <source>
        <dbReference type="Pfam" id="PF01757"/>
    </source>
</evidence>
<dbReference type="GO" id="GO:0009103">
    <property type="term" value="P:lipopolysaccharide biosynthetic process"/>
    <property type="evidence" value="ECO:0007669"/>
    <property type="project" value="TreeGrafter"/>
</dbReference>
<keyword evidence="1" id="KW-0472">Membrane</keyword>
<feature type="transmembrane region" description="Helical" evidence="1">
    <location>
        <begin position="167"/>
        <end position="186"/>
    </location>
</feature>
<dbReference type="Pfam" id="PF01757">
    <property type="entry name" value="Acyl_transf_3"/>
    <property type="match status" value="1"/>
</dbReference>
<feature type="transmembrane region" description="Helical" evidence="1">
    <location>
        <begin position="354"/>
        <end position="374"/>
    </location>
</feature>
<keyword evidence="4" id="KW-0808">Transferase</keyword>
<keyword evidence="4" id="KW-0378">Hydrolase</keyword>
<feature type="transmembrane region" description="Helical" evidence="1">
    <location>
        <begin position="226"/>
        <end position="242"/>
    </location>
</feature>
<dbReference type="GO" id="GO:0016787">
    <property type="term" value="F:hydrolase activity"/>
    <property type="evidence" value="ECO:0007669"/>
    <property type="project" value="UniProtKB-KW"/>
</dbReference>
<evidence type="ECO:0000256" key="1">
    <source>
        <dbReference type="SAM" id="Phobius"/>
    </source>
</evidence>
<dbReference type="InterPro" id="IPR002656">
    <property type="entry name" value="Acyl_transf_3_dom"/>
</dbReference>
<evidence type="ECO:0000313" key="5">
    <source>
        <dbReference type="Proteomes" id="UP000184096"/>
    </source>
</evidence>
<feature type="transmembrane region" description="Helical" evidence="1">
    <location>
        <begin position="192"/>
        <end position="214"/>
    </location>
</feature>
<dbReference type="GO" id="GO:0016020">
    <property type="term" value="C:membrane"/>
    <property type="evidence" value="ECO:0007669"/>
    <property type="project" value="TreeGrafter"/>
</dbReference>
<dbReference type="PANTHER" id="PTHR23028">
    <property type="entry name" value="ACETYLTRANSFERASE"/>
    <property type="match status" value="1"/>
</dbReference>
<protein>
    <submittedName>
        <fullName evidence="4">Peptidoglycan/LPS O-acetylase OafA/YrhL, contains acyltransferase and SGNH-hydrolase domains</fullName>
    </submittedName>
</protein>
<feature type="transmembrane region" description="Helical" evidence="1">
    <location>
        <begin position="287"/>
        <end position="309"/>
    </location>
</feature>
<evidence type="ECO:0000313" key="4">
    <source>
        <dbReference type="EMBL" id="SHN82290.1"/>
    </source>
</evidence>
<feature type="domain" description="SGNH" evidence="3">
    <location>
        <begin position="406"/>
        <end position="627"/>
    </location>
</feature>